<gene>
    <name evidence="2" type="ORF">J2Z83_001446</name>
</gene>
<protein>
    <recommendedName>
        <fullName evidence="4">Collagen-like protein</fullName>
    </recommendedName>
</protein>
<dbReference type="Pfam" id="PF26595">
    <property type="entry name" value="A_ENA"/>
    <property type="match status" value="1"/>
</dbReference>
<feature type="region of interest" description="Disordered" evidence="1">
    <location>
        <begin position="178"/>
        <end position="301"/>
    </location>
</feature>
<dbReference type="InterPro" id="IPR058705">
    <property type="entry name" value="A_ENA"/>
</dbReference>
<dbReference type="Proteomes" id="UP001519345">
    <property type="component" value="Unassembled WGS sequence"/>
</dbReference>
<evidence type="ECO:0000313" key="2">
    <source>
        <dbReference type="EMBL" id="MBP1969342.1"/>
    </source>
</evidence>
<organism evidence="2 3">
    <name type="scientific">Virgibacillus natechei</name>
    <dbReference type="NCBI Taxonomy" id="1216297"/>
    <lineage>
        <taxon>Bacteria</taxon>
        <taxon>Bacillati</taxon>
        <taxon>Bacillota</taxon>
        <taxon>Bacilli</taxon>
        <taxon>Bacillales</taxon>
        <taxon>Bacillaceae</taxon>
        <taxon>Virgibacillus</taxon>
    </lineage>
</organism>
<sequence>MSQSNIPDINPDITLNREDVINLLLASIAMEELSLAHIVNAEGEKLQYVLGTIPGLDEAATLDEILQVNDNVQDMLSTVIKKELLLDNKLNQVTKIIPDGSTGVTGPTGPAGATGPTGPAGATGPTGPTGELVPGDPLFNVLGGGGTATVGVGEDLIFVSDTLDINVSDQSAVVSLETTAEAGPTGATGPTGPIGETGPIGPTGDTGEVGPTGPTGDTGEMGPIGPTGDTGEIGPTGPTGDTGEVGPTGPAGDTGEVGPTGPTGDTGEMGPTGPTGDTGEIGPTGPTGATGPNVATTGFSARRTPTTLATTNQLGDWTVSSPNFSSESFNPTTGDFTVPESGRYAIKAIVSYTTTAAISVSLGTGIDPSFVIRRTSPTTTDLITGLFPLLNVNVLVLSLRAILGNSSVTLTGDVELNEGDVIGLFYESDGLNINLNLGGTTDSATVWSIHRIT</sequence>
<accession>A0ABS4IEI6</accession>
<dbReference type="InterPro" id="IPR008160">
    <property type="entry name" value="Collagen"/>
</dbReference>
<evidence type="ECO:0000256" key="1">
    <source>
        <dbReference type="SAM" id="MobiDB-lite"/>
    </source>
</evidence>
<dbReference type="Pfam" id="PF01391">
    <property type="entry name" value="Collagen"/>
    <property type="match status" value="1"/>
</dbReference>
<dbReference type="InterPro" id="IPR050149">
    <property type="entry name" value="Collagen_superfamily"/>
</dbReference>
<evidence type="ECO:0008006" key="4">
    <source>
        <dbReference type="Google" id="ProtNLM"/>
    </source>
</evidence>
<dbReference type="Gene3D" id="2.60.120.40">
    <property type="match status" value="1"/>
</dbReference>
<dbReference type="InterPro" id="IPR008983">
    <property type="entry name" value="Tumour_necrosis_fac-like_dom"/>
</dbReference>
<feature type="compositionally biased region" description="Low complexity" evidence="1">
    <location>
        <begin position="253"/>
        <end position="298"/>
    </location>
</feature>
<reference evidence="2 3" key="1">
    <citation type="submission" date="2021-03" db="EMBL/GenBank/DDBJ databases">
        <title>Genomic Encyclopedia of Type Strains, Phase IV (KMG-IV): sequencing the most valuable type-strain genomes for metagenomic binning, comparative biology and taxonomic classification.</title>
        <authorList>
            <person name="Goeker M."/>
        </authorList>
    </citation>
    <scope>NUCLEOTIDE SEQUENCE [LARGE SCALE GENOMIC DNA]</scope>
    <source>
        <strain evidence="2 3">DSM 25609</strain>
    </source>
</reference>
<evidence type="ECO:0000313" key="3">
    <source>
        <dbReference type="Proteomes" id="UP001519345"/>
    </source>
</evidence>
<dbReference type="PANTHER" id="PTHR24023:SF1095">
    <property type="entry name" value="EGF-LIKE DOMAIN-CONTAINING PROTEIN"/>
    <property type="match status" value="1"/>
</dbReference>
<proteinExistence type="predicted"/>
<dbReference type="RefSeq" id="WP_209462531.1">
    <property type="nucleotide sequence ID" value="NZ_CP110224.1"/>
</dbReference>
<keyword evidence="3" id="KW-1185">Reference proteome</keyword>
<feature type="compositionally biased region" description="Low complexity" evidence="1">
    <location>
        <begin position="178"/>
        <end position="208"/>
    </location>
</feature>
<feature type="region of interest" description="Disordered" evidence="1">
    <location>
        <begin position="101"/>
        <end position="129"/>
    </location>
</feature>
<comment type="caution">
    <text evidence="2">The sequence shown here is derived from an EMBL/GenBank/DDBJ whole genome shotgun (WGS) entry which is preliminary data.</text>
</comment>
<dbReference type="EMBL" id="JAGGKX010000005">
    <property type="protein sequence ID" value="MBP1969342.1"/>
    <property type="molecule type" value="Genomic_DNA"/>
</dbReference>
<feature type="compositionally biased region" description="Low complexity" evidence="1">
    <location>
        <begin position="102"/>
        <end position="129"/>
    </location>
</feature>
<dbReference type="PANTHER" id="PTHR24023">
    <property type="entry name" value="COLLAGEN ALPHA"/>
    <property type="match status" value="1"/>
</dbReference>
<name>A0ABS4IEI6_9BACI</name>